<keyword evidence="4" id="KW-1185">Reference proteome</keyword>
<feature type="region of interest" description="Disordered" evidence="1">
    <location>
        <begin position="77"/>
        <end position="119"/>
    </location>
</feature>
<proteinExistence type="predicted"/>
<organism evidence="3 4">
    <name type="scientific">Azospirillum endophyticum</name>
    <dbReference type="NCBI Taxonomy" id="2800326"/>
    <lineage>
        <taxon>Bacteria</taxon>
        <taxon>Pseudomonadati</taxon>
        <taxon>Pseudomonadota</taxon>
        <taxon>Alphaproteobacteria</taxon>
        <taxon>Rhodospirillales</taxon>
        <taxon>Azospirillaceae</taxon>
        <taxon>Azospirillum</taxon>
    </lineage>
</organism>
<protein>
    <submittedName>
        <fullName evidence="3">Uncharacterized protein</fullName>
    </submittedName>
</protein>
<evidence type="ECO:0000313" key="3">
    <source>
        <dbReference type="EMBL" id="MBK1839433.1"/>
    </source>
</evidence>
<keyword evidence="2" id="KW-0472">Membrane</keyword>
<gene>
    <name evidence="3" type="ORF">JHL17_18650</name>
</gene>
<dbReference type="EMBL" id="JAENHM010000058">
    <property type="protein sequence ID" value="MBK1839433.1"/>
    <property type="molecule type" value="Genomic_DNA"/>
</dbReference>
<reference evidence="4" key="1">
    <citation type="submission" date="2021-01" db="EMBL/GenBank/DDBJ databases">
        <title>Genome public.</title>
        <authorList>
            <person name="Liu C."/>
            <person name="Sun Q."/>
        </authorList>
    </citation>
    <scope>NUCLEOTIDE SEQUENCE [LARGE SCALE GENOMIC DNA]</scope>
    <source>
        <strain evidence="4">YIM B02556</strain>
    </source>
</reference>
<dbReference type="Proteomes" id="UP000652760">
    <property type="component" value="Unassembled WGS sequence"/>
</dbReference>
<keyword evidence="2" id="KW-1133">Transmembrane helix</keyword>
<name>A0ABS1F7T7_9PROT</name>
<comment type="caution">
    <text evidence="3">The sequence shown here is derived from an EMBL/GenBank/DDBJ whole genome shotgun (WGS) entry which is preliminary data.</text>
</comment>
<feature type="transmembrane region" description="Helical" evidence="2">
    <location>
        <begin position="127"/>
        <end position="148"/>
    </location>
</feature>
<evidence type="ECO:0000256" key="1">
    <source>
        <dbReference type="SAM" id="MobiDB-lite"/>
    </source>
</evidence>
<feature type="compositionally biased region" description="Gly residues" evidence="1">
    <location>
        <begin position="83"/>
        <end position="94"/>
    </location>
</feature>
<keyword evidence="2" id="KW-0812">Transmembrane</keyword>
<accession>A0ABS1F7T7</accession>
<dbReference type="RefSeq" id="WP_200195317.1">
    <property type="nucleotide sequence ID" value="NZ_JAENHM010000058.1"/>
</dbReference>
<evidence type="ECO:0000256" key="2">
    <source>
        <dbReference type="SAM" id="Phobius"/>
    </source>
</evidence>
<sequence length="151" mass="16502">MPSPRPPQPTRYAIQKARGRGWKTLEVGEELAHAKARFDRMVGINPRAYFRLIQLDYNADSAYEGMEFNWTLIELHDPTKGGPTKGGPTKGGPTKGASVRSVPKPVSSTPRKPTGRRKAGEPVALPLRIYLAVILIGTLVGALAYLHFAGR</sequence>
<evidence type="ECO:0000313" key="4">
    <source>
        <dbReference type="Proteomes" id="UP000652760"/>
    </source>
</evidence>